<dbReference type="InterPro" id="IPR027417">
    <property type="entry name" value="P-loop_NTPase"/>
</dbReference>
<keyword evidence="2" id="KW-1185">Reference proteome</keyword>
<proteinExistence type="predicted"/>
<evidence type="ECO:0000313" key="1">
    <source>
        <dbReference type="EMBL" id="MCJ8502685.1"/>
    </source>
</evidence>
<protein>
    <submittedName>
        <fullName evidence="1">Uncharacterized protein</fullName>
    </submittedName>
</protein>
<accession>A0AA41R7L0</accession>
<dbReference type="AlphaFoldDB" id="A0AA41R7L0"/>
<sequence>MIYNVIGPPGAGKTTYIRKRFGFSPPMRHIDDEVFDTFVQRKVFEHTGLNPRINQYLAGTPEPVTTIWLQPGAWRCIQRILKDGFSGKATLKQTFNRLKILRFYHHHRKEIYHP</sequence>
<dbReference type="RefSeq" id="WP_246913844.1">
    <property type="nucleotide sequence ID" value="NZ_JALJRB010000031.1"/>
</dbReference>
<dbReference type="Proteomes" id="UP001165427">
    <property type="component" value="Unassembled WGS sequence"/>
</dbReference>
<evidence type="ECO:0000313" key="2">
    <source>
        <dbReference type="Proteomes" id="UP001165427"/>
    </source>
</evidence>
<dbReference type="EMBL" id="JALJRB010000031">
    <property type="protein sequence ID" value="MCJ8502685.1"/>
    <property type="molecule type" value="Genomic_DNA"/>
</dbReference>
<gene>
    <name evidence="1" type="ORF">MRX98_19070</name>
</gene>
<comment type="caution">
    <text evidence="1">The sequence shown here is derived from an EMBL/GenBank/DDBJ whole genome shotgun (WGS) entry which is preliminary data.</text>
</comment>
<name>A0AA41R7L0_9BACT</name>
<organism evidence="1 2">
    <name type="scientific">Desulfatitalea alkaliphila</name>
    <dbReference type="NCBI Taxonomy" id="2929485"/>
    <lineage>
        <taxon>Bacteria</taxon>
        <taxon>Pseudomonadati</taxon>
        <taxon>Thermodesulfobacteriota</taxon>
        <taxon>Desulfobacteria</taxon>
        <taxon>Desulfobacterales</taxon>
        <taxon>Desulfosarcinaceae</taxon>
        <taxon>Desulfatitalea</taxon>
    </lineage>
</organism>
<reference evidence="1" key="1">
    <citation type="submission" date="2022-04" db="EMBL/GenBank/DDBJ databases">
        <title>Desulfatitalea alkaliphila sp. nov., a novel anaerobic sulfate-reducing bacterium isolated from terrestrial mud volcano, Taman Peninsula, Russia.</title>
        <authorList>
            <person name="Khomyakova M.A."/>
            <person name="Merkel A.Y."/>
            <person name="Slobodkin A.I."/>
        </authorList>
    </citation>
    <scope>NUCLEOTIDE SEQUENCE</scope>
    <source>
        <strain evidence="1">M08but</strain>
    </source>
</reference>
<dbReference type="SUPFAM" id="SSF52540">
    <property type="entry name" value="P-loop containing nucleoside triphosphate hydrolases"/>
    <property type="match status" value="1"/>
</dbReference>